<dbReference type="PANTHER" id="PTHR10150">
    <property type="entry name" value="DNA REPAIR ENDONUCLEASE XPF"/>
    <property type="match status" value="1"/>
</dbReference>
<comment type="similarity">
    <text evidence="2">Belongs to the XPF family.</text>
</comment>
<dbReference type="AlphaFoldDB" id="B7GCZ3"/>
<evidence type="ECO:0000256" key="9">
    <source>
        <dbReference type="ARBA" id="ARBA00023242"/>
    </source>
</evidence>
<accession>B7GCZ3</accession>
<feature type="region of interest" description="Disordered" evidence="10">
    <location>
        <begin position="1"/>
        <end position="30"/>
    </location>
</feature>
<feature type="non-terminal residue" evidence="12">
    <location>
        <position position="975"/>
    </location>
</feature>
<dbReference type="GO" id="GO:0000712">
    <property type="term" value="P:resolution of meiotic recombination intermediates"/>
    <property type="evidence" value="ECO:0007669"/>
    <property type="project" value="TreeGrafter"/>
</dbReference>
<dbReference type="GO" id="GO:0000724">
    <property type="term" value="P:double-strand break repair via homologous recombination"/>
    <property type="evidence" value="ECO:0007669"/>
    <property type="project" value="TreeGrafter"/>
</dbReference>
<dbReference type="Gene3D" id="1.10.150.20">
    <property type="entry name" value="5' to 3' exonuclease, C-terminal subdomain"/>
    <property type="match status" value="1"/>
</dbReference>
<evidence type="ECO:0000313" key="12">
    <source>
        <dbReference type="EMBL" id="EEC43407.1"/>
    </source>
</evidence>
<dbReference type="InterPro" id="IPR011335">
    <property type="entry name" value="Restrct_endonuc-II-like"/>
</dbReference>
<dbReference type="PANTHER" id="PTHR10150:SF0">
    <property type="entry name" value="DNA REPAIR ENDONUCLEASE XPF"/>
    <property type="match status" value="1"/>
</dbReference>
<evidence type="ECO:0000256" key="6">
    <source>
        <dbReference type="ARBA" id="ARBA00022801"/>
    </source>
</evidence>
<dbReference type="GO" id="GO:1901255">
    <property type="term" value="P:nucleotide-excision repair involved in interstrand cross-link repair"/>
    <property type="evidence" value="ECO:0007669"/>
    <property type="project" value="TreeGrafter"/>
</dbReference>
<dbReference type="Pfam" id="PF02732">
    <property type="entry name" value="ERCC4"/>
    <property type="match status" value="1"/>
</dbReference>
<keyword evidence="6" id="KW-0378">Hydrolase</keyword>
<dbReference type="GeneID" id="7198823"/>
<dbReference type="GO" id="GO:0000014">
    <property type="term" value="F:single-stranded DNA endodeoxyribonuclease activity"/>
    <property type="evidence" value="ECO:0007669"/>
    <property type="project" value="TreeGrafter"/>
</dbReference>
<proteinExistence type="inferred from homology"/>
<name>B7GCZ3_PHATC</name>
<dbReference type="FunFam" id="3.40.50.10130:FF:000002">
    <property type="entry name" value="DNA repair endonuclease XPF"/>
    <property type="match status" value="1"/>
</dbReference>
<keyword evidence="13" id="KW-1185">Reference proteome</keyword>
<dbReference type="EMBL" id="CM000629">
    <property type="protein sequence ID" value="EEC43407.1"/>
    <property type="molecule type" value="Genomic_DNA"/>
</dbReference>
<evidence type="ECO:0000256" key="8">
    <source>
        <dbReference type="ARBA" id="ARBA00023204"/>
    </source>
</evidence>
<evidence type="ECO:0000256" key="3">
    <source>
        <dbReference type="ARBA" id="ARBA00022722"/>
    </source>
</evidence>
<dbReference type="SMART" id="SM00891">
    <property type="entry name" value="ERCC4"/>
    <property type="match status" value="1"/>
</dbReference>
<dbReference type="eggNOG" id="KOG0442">
    <property type="taxonomic scope" value="Eukaryota"/>
</dbReference>
<dbReference type="SUPFAM" id="SSF52980">
    <property type="entry name" value="Restriction endonuclease-like"/>
    <property type="match status" value="1"/>
</dbReference>
<sequence length="975" mass="109954">MNEASITSSRSTAGKRQRENAGVENHSNAMDSSYTAGNPLIPEGLLPCFLADAFSELYEEDGLMVLGKGLGCLSLLAAFCRFYADIEEGHVSIVRESVASNTASSNNEPSVAPLVIVLGLKDGERQALVDILESWGTPPELLPTMVTNEAGQGKDRAALYDRGGIFCITSRIFIVDLLTNIASPNKIDGLLVAHGENVTEQSTEAFILRIFQGQKQPFGSGFIKAFTDAPDQLMSGFAKVDKILKSLHVRRLYLYPRFHESIRQELESHPPSVTELHQELSPLQKEMQNAIAAAVSACIRELKSSTTLLEWNDSELSIENCVTTNFDRAISRQLEHDWHRLKPQTKQLVQDLRTLRTLFQSLIQYDCVTFWKLINSIKTMSAASRYPSLWLLTPAADVLFRKAKARVYNISRPRPTSQLSHPVAHLKAILEENPKWKLLKQILDEIRLDDAQRVRNVDCDGPRNVLVMVKDDKTVDTLREYLTDGKDRTLTLRWLRFLDQYNDRSRSITNCKGGISAISEESRLLLEEESRVRNALFGKRRNRGHRDTADDLDREFVLDDALEATEKALNDASFSKTILARIRADLNAEEDAMLRISNPSELRIILKSYSSIDGDQSSLFLQDMEPQYVVLYDTDVAFIRSVEMYEALSTHSDPVRVFFLMFEASSEQKTFMKTLEREQNAFERMIDHKKTMPPPALQVVGTQEMQQAMHVGSAGGSYMDGSLPLAFDSRRGRGKEDRSKERRDIAVDVREFRSALPSILHQGGMRLAPVTLTVGDFVLSNVHCVERKSISDLFGSFASGRLYTQAEAMSKHYKCPCLLIEFDPTKSFCLQNSNELGVEIRTESVCSKIALLTMHFPQLRILWSRSPHETLRIFRELKTNHDEVDVEKAIDIGRNESPDALLQLPAGLAEGEDEINEMARDMLLRLPGVNVHSARRIMQECDSLAELAEMSRDELRRIAGPVTGQKLFAFFRQKI</sequence>
<keyword evidence="5" id="KW-0227">DNA damage</keyword>
<keyword evidence="3" id="KW-0540">Nuclease</keyword>
<keyword evidence="7" id="KW-0238">DNA-binding</keyword>
<organism evidence="12 13">
    <name type="scientific">Phaeodactylum tricornutum (strain CCAP 1055/1)</name>
    <dbReference type="NCBI Taxonomy" id="556484"/>
    <lineage>
        <taxon>Eukaryota</taxon>
        <taxon>Sar</taxon>
        <taxon>Stramenopiles</taxon>
        <taxon>Ochrophyta</taxon>
        <taxon>Bacillariophyta</taxon>
        <taxon>Bacillariophyceae</taxon>
        <taxon>Bacillariophycidae</taxon>
        <taxon>Naviculales</taxon>
        <taxon>Phaeodactylaceae</taxon>
        <taxon>Phaeodactylum</taxon>
    </lineage>
</organism>
<dbReference type="Proteomes" id="UP000000759">
    <property type="component" value="Chromosome 27"/>
</dbReference>
<reference evidence="13" key="2">
    <citation type="submission" date="2008-08" db="EMBL/GenBank/DDBJ databases">
        <authorList>
            <consortium name="Diatom Consortium"/>
            <person name="Grigoriev I."/>
            <person name="Grimwood J."/>
            <person name="Kuo A."/>
            <person name="Otillar R.P."/>
            <person name="Salamov A."/>
            <person name="Detter J.C."/>
            <person name="Lindquist E."/>
            <person name="Shapiro H."/>
            <person name="Lucas S."/>
            <person name="Glavina del Rio T."/>
            <person name="Pitluck S."/>
            <person name="Rokhsar D."/>
            <person name="Bowler C."/>
        </authorList>
    </citation>
    <scope>GENOME REANNOTATION</scope>
    <source>
        <strain evidence="13">CCAP 1055/1</strain>
    </source>
</reference>
<dbReference type="GO" id="GO:0003697">
    <property type="term" value="F:single-stranded DNA binding"/>
    <property type="evidence" value="ECO:0007669"/>
    <property type="project" value="TreeGrafter"/>
</dbReference>
<dbReference type="RefSeq" id="XP_002184960.1">
    <property type="nucleotide sequence ID" value="XM_002184924.1"/>
</dbReference>
<evidence type="ECO:0000256" key="2">
    <source>
        <dbReference type="ARBA" id="ARBA00010015"/>
    </source>
</evidence>
<dbReference type="STRING" id="556484.B7GCZ3"/>
<feature type="compositionally biased region" description="Polar residues" evidence="10">
    <location>
        <begin position="1"/>
        <end position="14"/>
    </location>
</feature>
<dbReference type="OrthoDB" id="361020at2759"/>
<dbReference type="InterPro" id="IPR010994">
    <property type="entry name" value="RuvA_2-like"/>
</dbReference>
<dbReference type="KEGG" id="pti:PHATRDRAFT_30908"/>
<evidence type="ECO:0000256" key="10">
    <source>
        <dbReference type="SAM" id="MobiDB-lite"/>
    </source>
</evidence>
<evidence type="ECO:0000259" key="11">
    <source>
        <dbReference type="SMART" id="SM00891"/>
    </source>
</evidence>
<dbReference type="InParanoid" id="B7GCZ3"/>
<keyword evidence="8" id="KW-0234">DNA repair</keyword>
<dbReference type="PaxDb" id="2850-Phatr30908"/>
<evidence type="ECO:0000313" key="13">
    <source>
        <dbReference type="Proteomes" id="UP000000759"/>
    </source>
</evidence>
<feature type="domain" description="ERCC4" evidence="11">
    <location>
        <begin position="744"/>
        <end position="824"/>
    </location>
</feature>
<comment type="subcellular location">
    <subcellularLocation>
        <location evidence="1">Nucleus</location>
    </subcellularLocation>
</comment>
<dbReference type="SUPFAM" id="SSF47781">
    <property type="entry name" value="RuvA domain 2-like"/>
    <property type="match status" value="1"/>
</dbReference>
<reference evidence="12 13" key="1">
    <citation type="journal article" date="2008" name="Nature">
        <title>The Phaeodactylum genome reveals the evolutionary history of diatom genomes.</title>
        <authorList>
            <person name="Bowler C."/>
            <person name="Allen A.E."/>
            <person name="Badger J.H."/>
            <person name="Grimwood J."/>
            <person name="Jabbari K."/>
            <person name="Kuo A."/>
            <person name="Maheswari U."/>
            <person name="Martens C."/>
            <person name="Maumus F."/>
            <person name="Otillar R.P."/>
            <person name="Rayko E."/>
            <person name="Salamov A."/>
            <person name="Vandepoele K."/>
            <person name="Beszteri B."/>
            <person name="Gruber A."/>
            <person name="Heijde M."/>
            <person name="Katinka M."/>
            <person name="Mock T."/>
            <person name="Valentin K."/>
            <person name="Verret F."/>
            <person name="Berges J.A."/>
            <person name="Brownlee C."/>
            <person name="Cadoret J.P."/>
            <person name="Chiovitti A."/>
            <person name="Choi C.J."/>
            <person name="Coesel S."/>
            <person name="De Martino A."/>
            <person name="Detter J.C."/>
            <person name="Durkin C."/>
            <person name="Falciatore A."/>
            <person name="Fournet J."/>
            <person name="Haruta M."/>
            <person name="Huysman M.J."/>
            <person name="Jenkins B.D."/>
            <person name="Jiroutova K."/>
            <person name="Jorgensen R.E."/>
            <person name="Joubert Y."/>
            <person name="Kaplan A."/>
            <person name="Kroger N."/>
            <person name="Kroth P.G."/>
            <person name="La Roche J."/>
            <person name="Lindquist E."/>
            <person name="Lommer M."/>
            <person name="Martin-Jezequel V."/>
            <person name="Lopez P.J."/>
            <person name="Lucas S."/>
            <person name="Mangogna M."/>
            <person name="McGinnis K."/>
            <person name="Medlin L.K."/>
            <person name="Montsant A."/>
            <person name="Oudot-Le Secq M.P."/>
            <person name="Napoli C."/>
            <person name="Obornik M."/>
            <person name="Parker M.S."/>
            <person name="Petit J.L."/>
            <person name="Porcel B.M."/>
            <person name="Poulsen N."/>
            <person name="Robison M."/>
            <person name="Rychlewski L."/>
            <person name="Rynearson T.A."/>
            <person name="Schmutz J."/>
            <person name="Shapiro H."/>
            <person name="Siaut M."/>
            <person name="Stanley M."/>
            <person name="Sussman M.R."/>
            <person name="Taylor A.R."/>
            <person name="Vardi A."/>
            <person name="von Dassow P."/>
            <person name="Vyverman W."/>
            <person name="Willis A."/>
            <person name="Wyrwicz L.S."/>
            <person name="Rokhsar D.S."/>
            <person name="Weissenbach J."/>
            <person name="Armbrust E.V."/>
            <person name="Green B.R."/>
            <person name="Van de Peer Y."/>
            <person name="Grigoriev I.V."/>
        </authorList>
    </citation>
    <scope>NUCLEOTIDE SEQUENCE [LARGE SCALE GENOMIC DNA]</scope>
    <source>
        <strain evidence="12 13">CCAP 1055/1</strain>
    </source>
</reference>
<keyword evidence="9" id="KW-0539">Nucleus</keyword>
<dbReference type="CDD" id="cd20078">
    <property type="entry name" value="XPF_nuclease_XPF_euk"/>
    <property type="match status" value="1"/>
</dbReference>
<dbReference type="GO" id="GO:0003684">
    <property type="term" value="F:damaged DNA binding"/>
    <property type="evidence" value="ECO:0007669"/>
    <property type="project" value="TreeGrafter"/>
</dbReference>
<gene>
    <name evidence="12" type="primary">XPF</name>
    <name evidence="12" type="ORF">PHATRDRAFT_30908</name>
</gene>
<protein>
    <submittedName>
        <fullName evidence="12">Excision repair cross-complementing rodent repair deficiency, complementation group 4</fullName>
    </submittedName>
</protein>
<dbReference type="InterPro" id="IPR047520">
    <property type="entry name" value="XPF_nuclease"/>
</dbReference>
<evidence type="ECO:0000256" key="1">
    <source>
        <dbReference type="ARBA" id="ARBA00004123"/>
    </source>
</evidence>
<evidence type="ECO:0000256" key="4">
    <source>
        <dbReference type="ARBA" id="ARBA00022759"/>
    </source>
</evidence>
<dbReference type="GO" id="GO:0000110">
    <property type="term" value="C:nucleotide-excision repair factor 1 complex"/>
    <property type="evidence" value="ECO:0007669"/>
    <property type="project" value="TreeGrafter"/>
</dbReference>
<dbReference type="InterPro" id="IPR006166">
    <property type="entry name" value="ERCC4_domain"/>
</dbReference>
<evidence type="ECO:0000256" key="5">
    <source>
        <dbReference type="ARBA" id="ARBA00022763"/>
    </source>
</evidence>
<keyword evidence="4" id="KW-0255">Endonuclease</keyword>
<dbReference type="Gene3D" id="3.40.50.10130">
    <property type="match status" value="1"/>
</dbReference>
<evidence type="ECO:0000256" key="7">
    <source>
        <dbReference type="ARBA" id="ARBA00023125"/>
    </source>
</evidence>